<dbReference type="KEGG" id="beq:BEWA_023160"/>
<organism evidence="1 2">
    <name type="scientific">Theileria equi strain WA</name>
    <dbReference type="NCBI Taxonomy" id="1537102"/>
    <lineage>
        <taxon>Eukaryota</taxon>
        <taxon>Sar</taxon>
        <taxon>Alveolata</taxon>
        <taxon>Apicomplexa</taxon>
        <taxon>Aconoidasida</taxon>
        <taxon>Piroplasmida</taxon>
        <taxon>Theileriidae</taxon>
        <taxon>Theileria</taxon>
    </lineage>
</organism>
<dbReference type="AlphaFoldDB" id="L0AV34"/>
<name>L0AV34_THEEQ</name>
<reference evidence="1 2" key="1">
    <citation type="journal article" date="2012" name="BMC Genomics">
        <title>Comparative genomic analysis and phylogenetic position of Theileria equi.</title>
        <authorList>
            <person name="Kappmeyer L.S."/>
            <person name="Thiagarajan M."/>
            <person name="Herndon D.R."/>
            <person name="Ramsay J.D."/>
            <person name="Caler E."/>
            <person name="Djikeng A."/>
            <person name="Gillespie J.J."/>
            <person name="Lau A.O."/>
            <person name="Roalson E.H."/>
            <person name="Silva J.C."/>
            <person name="Silva M.G."/>
            <person name="Suarez C.E."/>
            <person name="Ueti M.W."/>
            <person name="Nene V.M."/>
            <person name="Mealey R.H."/>
            <person name="Knowles D.P."/>
            <person name="Brayton K.A."/>
        </authorList>
    </citation>
    <scope>NUCLEOTIDE SEQUENCE [LARGE SCALE GENOMIC DNA]</scope>
    <source>
        <strain evidence="1 2">WA</strain>
    </source>
</reference>
<dbReference type="EMBL" id="CP001669">
    <property type="protein sequence ID" value="AFZ79467.1"/>
    <property type="molecule type" value="Genomic_DNA"/>
</dbReference>
<evidence type="ECO:0000313" key="1">
    <source>
        <dbReference type="EMBL" id="AFZ79467.1"/>
    </source>
</evidence>
<dbReference type="GeneID" id="15805915"/>
<evidence type="ECO:0008006" key="3">
    <source>
        <dbReference type="Google" id="ProtNLM"/>
    </source>
</evidence>
<evidence type="ECO:0000313" key="2">
    <source>
        <dbReference type="Proteomes" id="UP000031512"/>
    </source>
</evidence>
<protein>
    <recommendedName>
        <fullName evidence="3">Signal peptide containing protein</fullName>
    </recommendedName>
</protein>
<dbReference type="VEuPathDB" id="PiroplasmaDB:BEWA_023160"/>
<proteinExistence type="predicted"/>
<gene>
    <name evidence="1" type="ORF">BEWA_023160</name>
</gene>
<keyword evidence="2" id="KW-1185">Reference proteome</keyword>
<dbReference type="RefSeq" id="XP_004829133.1">
    <property type="nucleotide sequence ID" value="XM_004829076.1"/>
</dbReference>
<dbReference type="Proteomes" id="UP000031512">
    <property type="component" value="Chromosome 1"/>
</dbReference>
<sequence>MDGERLTLAVIKTKSAGGESRVYVYRDGDQWKDDKEGDHKNKLTALKERCKPGETLDISKREDTDIGSYYSTCPDSGEIDHSFTFPSARVTKVVEGDYIIWRATADTDQKCTHAQIAVVGDRETLTLTIQSDRERVIKFRKEGRRWQRV</sequence>
<accession>L0AV34</accession>